<keyword evidence="6" id="KW-0378">Hydrolase</keyword>
<dbReference type="GO" id="GO:0016787">
    <property type="term" value="F:hydrolase activity"/>
    <property type="evidence" value="ECO:0007669"/>
    <property type="project" value="UniProtKB-KW"/>
</dbReference>
<dbReference type="SMART" id="SM00535">
    <property type="entry name" value="RIBOc"/>
    <property type="match status" value="1"/>
</dbReference>
<keyword evidence="7" id="KW-0460">Magnesium</keyword>
<feature type="domain" description="RNase III" evidence="9">
    <location>
        <begin position="59"/>
        <end position="200"/>
    </location>
</feature>
<comment type="cofactor">
    <cofactor evidence="2">
        <name>Mg(2+)</name>
        <dbReference type="ChEBI" id="CHEBI:18420"/>
    </cofactor>
</comment>
<dbReference type="Gene3D" id="1.10.1520.10">
    <property type="entry name" value="Ribonuclease III domain"/>
    <property type="match status" value="1"/>
</dbReference>
<evidence type="ECO:0000256" key="2">
    <source>
        <dbReference type="ARBA" id="ARBA00001946"/>
    </source>
</evidence>
<reference evidence="11" key="1">
    <citation type="submission" date="2024-07" db="EMBL/GenBank/DDBJ databases">
        <title>Two chromosome-level genome assemblies of Korean endemic species Abeliophyllum distichum and Forsythia ovata (Oleaceae).</title>
        <authorList>
            <person name="Jang H."/>
        </authorList>
    </citation>
    <scope>NUCLEOTIDE SEQUENCE [LARGE SCALE GENOMIC DNA]</scope>
</reference>
<comment type="cofactor">
    <cofactor evidence="1">
        <name>Mn(2+)</name>
        <dbReference type="ChEBI" id="CHEBI:29035"/>
    </cofactor>
</comment>
<dbReference type="PROSITE" id="PS00517">
    <property type="entry name" value="RNASE_3_1"/>
    <property type="match status" value="1"/>
</dbReference>
<dbReference type="EMBL" id="JBFOLK010000011">
    <property type="protein sequence ID" value="KAL2476758.1"/>
    <property type="molecule type" value="Genomic_DNA"/>
</dbReference>
<keyword evidence="5" id="KW-0255">Endonuclease</keyword>
<protein>
    <submittedName>
        <fullName evidence="10">RNAse II-like 1</fullName>
    </submittedName>
</protein>
<evidence type="ECO:0000313" key="10">
    <source>
        <dbReference type="EMBL" id="KAL2476758.1"/>
    </source>
</evidence>
<evidence type="ECO:0000259" key="9">
    <source>
        <dbReference type="PROSITE" id="PS50142"/>
    </source>
</evidence>
<dbReference type="Proteomes" id="UP001604336">
    <property type="component" value="Unassembled WGS sequence"/>
</dbReference>
<evidence type="ECO:0000256" key="5">
    <source>
        <dbReference type="ARBA" id="ARBA00022759"/>
    </source>
</evidence>
<dbReference type="Gene3D" id="3.30.160.20">
    <property type="match status" value="1"/>
</dbReference>
<dbReference type="SUPFAM" id="SSF54768">
    <property type="entry name" value="dsRNA-binding domain-like"/>
    <property type="match status" value="1"/>
</dbReference>
<dbReference type="SUPFAM" id="SSF69065">
    <property type="entry name" value="RNase III domain-like"/>
    <property type="match status" value="1"/>
</dbReference>
<keyword evidence="11" id="KW-1185">Reference proteome</keyword>
<dbReference type="PANTHER" id="PTHR14950:SF53">
    <property type="entry name" value="RIBONUCLEASE 3-LIKE PROTEIN 3 ISOFORM X1"/>
    <property type="match status" value="1"/>
</dbReference>
<comment type="caution">
    <text evidence="10">The sequence shown here is derived from an EMBL/GenBank/DDBJ whole genome shotgun (WGS) entry which is preliminary data.</text>
</comment>
<keyword evidence="3" id="KW-0540">Nuclease</keyword>
<name>A0ABD1QKU6_9LAMI</name>
<evidence type="ECO:0000256" key="6">
    <source>
        <dbReference type="ARBA" id="ARBA00022801"/>
    </source>
</evidence>
<dbReference type="GO" id="GO:0046872">
    <property type="term" value="F:metal ion binding"/>
    <property type="evidence" value="ECO:0007669"/>
    <property type="project" value="UniProtKB-KW"/>
</dbReference>
<evidence type="ECO:0000256" key="1">
    <source>
        <dbReference type="ARBA" id="ARBA00001936"/>
    </source>
</evidence>
<evidence type="ECO:0000313" key="11">
    <source>
        <dbReference type="Proteomes" id="UP001604336"/>
    </source>
</evidence>
<evidence type="ECO:0000256" key="7">
    <source>
        <dbReference type="ARBA" id="ARBA00022842"/>
    </source>
</evidence>
<dbReference type="PROSITE" id="PS50142">
    <property type="entry name" value="RNASE_3_2"/>
    <property type="match status" value="1"/>
</dbReference>
<dbReference type="FunFam" id="1.10.1520.10:FF:000004">
    <property type="entry name" value="Endoribonuclease dicer-like 1"/>
    <property type="match status" value="1"/>
</dbReference>
<organism evidence="10 11">
    <name type="scientific">Abeliophyllum distichum</name>
    <dbReference type="NCBI Taxonomy" id="126358"/>
    <lineage>
        <taxon>Eukaryota</taxon>
        <taxon>Viridiplantae</taxon>
        <taxon>Streptophyta</taxon>
        <taxon>Embryophyta</taxon>
        <taxon>Tracheophyta</taxon>
        <taxon>Spermatophyta</taxon>
        <taxon>Magnoliopsida</taxon>
        <taxon>eudicotyledons</taxon>
        <taxon>Gunneridae</taxon>
        <taxon>Pentapetalae</taxon>
        <taxon>asterids</taxon>
        <taxon>lamiids</taxon>
        <taxon>Lamiales</taxon>
        <taxon>Oleaceae</taxon>
        <taxon>Forsythieae</taxon>
        <taxon>Abeliophyllum</taxon>
    </lineage>
</organism>
<dbReference type="GO" id="GO:0004519">
    <property type="term" value="F:endonuclease activity"/>
    <property type="evidence" value="ECO:0007669"/>
    <property type="project" value="UniProtKB-KW"/>
</dbReference>
<evidence type="ECO:0000256" key="8">
    <source>
        <dbReference type="ARBA" id="ARBA00022884"/>
    </source>
</evidence>
<sequence length="308" mass="35442">MASWLESLFSPVKYFVASSRRLQKYGYILSNYVKGIKADEKETKDSLQDEVRTELLRNPEEIEKIIGYSFNNRCLLHQAFTHISYHKDCVSYERLEYVGDSILNLLITKEQFSMYPNLPPGLLTPLRAANVDTEKLARAAVQHNFHKYIRHGQPVLRKRIQAFMDVLPEHPLHSHGLIDAPKVLADVVESTLGAVFIDSNCSIDTTWKVANVLLKPIITPNMLQANPVKKLYEICQKNKLHVRLVDLWRREGTYEVFINNQLRGTGKCLEKKEIALNRAANNAYNEVVTTIGLKEITASDKNFWKHEY</sequence>
<dbReference type="GO" id="GO:0003723">
    <property type="term" value="F:RNA binding"/>
    <property type="evidence" value="ECO:0007669"/>
    <property type="project" value="UniProtKB-KW"/>
</dbReference>
<dbReference type="AlphaFoldDB" id="A0ABD1QKU6"/>
<keyword evidence="4" id="KW-0479">Metal-binding</keyword>
<evidence type="ECO:0000256" key="4">
    <source>
        <dbReference type="ARBA" id="ARBA00022723"/>
    </source>
</evidence>
<proteinExistence type="predicted"/>
<evidence type="ECO:0000256" key="3">
    <source>
        <dbReference type="ARBA" id="ARBA00022722"/>
    </source>
</evidence>
<dbReference type="CDD" id="cd00593">
    <property type="entry name" value="RIBOc"/>
    <property type="match status" value="1"/>
</dbReference>
<keyword evidence="8" id="KW-0694">RNA-binding</keyword>
<accession>A0ABD1QKU6</accession>
<dbReference type="InterPro" id="IPR036389">
    <property type="entry name" value="RNase_III_sf"/>
</dbReference>
<dbReference type="Pfam" id="PF00636">
    <property type="entry name" value="Ribonuclease_3"/>
    <property type="match status" value="1"/>
</dbReference>
<dbReference type="InterPro" id="IPR000999">
    <property type="entry name" value="RNase_III_dom"/>
</dbReference>
<gene>
    <name evidence="10" type="ORF">Adt_37494</name>
</gene>
<dbReference type="PANTHER" id="PTHR14950">
    <property type="entry name" value="DICER-RELATED"/>
    <property type="match status" value="1"/>
</dbReference>